<dbReference type="OrthoDB" id="9815163at2"/>
<gene>
    <name evidence="3" type="ORF">A8950_2091</name>
</gene>
<dbReference type="RefSeq" id="WP_133613561.1">
    <property type="nucleotide sequence ID" value="NZ_SNYW01000008.1"/>
</dbReference>
<dbReference type="PANTHER" id="PTHR34310">
    <property type="entry name" value="DUF427 DOMAIN PROTEIN (AFU_ORTHOLOGUE AFUA_3G02220)"/>
    <property type="match status" value="1"/>
</dbReference>
<evidence type="ECO:0000313" key="4">
    <source>
        <dbReference type="Proteomes" id="UP000295783"/>
    </source>
</evidence>
<keyword evidence="4" id="KW-1185">Reference proteome</keyword>
<comment type="caution">
    <text evidence="3">The sequence shown here is derived from an EMBL/GenBank/DDBJ whole genome shotgun (WGS) entry which is preliminary data.</text>
</comment>
<feature type="region of interest" description="Disordered" evidence="1">
    <location>
        <begin position="1"/>
        <end position="20"/>
    </location>
</feature>
<dbReference type="EMBL" id="SNYW01000008">
    <property type="protein sequence ID" value="TDQ82269.1"/>
    <property type="molecule type" value="Genomic_DNA"/>
</dbReference>
<dbReference type="AlphaFoldDB" id="A0A4R6WMM6"/>
<evidence type="ECO:0000259" key="2">
    <source>
        <dbReference type="Pfam" id="PF04248"/>
    </source>
</evidence>
<sequence length="127" mass="14413">MSNAAEARTARDPGPEHPISIEHPRERIVVTAEGHVVAHTTHPILLHEAQYPAVWYVPRKDVDLGALERSDHTTWCPYKGVCHYYSIKGSEKGRNAVWTYEEPPAAMAEIKDFMAFYADRVDSIEVR</sequence>
<dbReference type="InterPro" id="IPR007361">
    <property type="entry name" value="DUF427"/>
</dbReference>
<reference evidence="3 4" key="1">
    <citation type="submission" date="2019-03" db="EMBL/GenBank/DDBJ databases">
        <title>Genomic Encyclopedia of Type Strains, Phase III (KMG-III): the genomes of soil and plant-associated and newly described type strains.</title>
        <authorList>
            <person name="Whitman W."/>
        </authorList>
    </citation>
    <scope>NUCLEOTIDE SEQUENCE [LARGE SCALE GENOMIC DNA]</scope>
    <source>
        <strain evidence="3 4">CGMCC 1.7660</strain>
    </source>
</reference>
<dbReference type="InterPro" id="IPR038694">
    <property type="entry name" value="DUF427_sf"/>
</dbReference>
<dbReference type="Gene3D" id="2.170.150.40">
    <property type="entry name" value="Domain of unknown function (DUF427)"/>
    <property type="match status" value="1"/>
</dbReference>
<name>A0A4R6WMM6_9PROT</name>
<proteinExistence type="predicted"/>
<evidence type="ECO:0000256" key="1">
    <source>
        <dbReference type="SAM" id="MobiDB-lite"/>
    </source>
</evidence>
<feature type="compositionally biased region" description="Basic and acidic residues" evidence="1">
    <location>
        <begin position="8"/>
        <end position="20"/>
    </location>
</feature>
<feature type="domain" description="DUF427" evidence="2">
    <location>
        <begin position="29"/>
        <end position="118"/>
    </location>
</feature>
<protein>
    <submittedName>
        <fullName evidence="3">Uncharacterized protein (DUF427 family)</fullName>
    </submittedName>
</protein>
<organism evidence="3 4">
    <name type="scientific">Dongia mobilis</name>
    <dbReference type="NCBI Taxonomy" id="578943"/>
    <lineage>
        <taxon>Bacteria</taxon>
        <taxon>Pseudomonadati</taxon>
        <taxon>Pseudomonadota</taxon>
        <taxon>Alphaproteobacteria</taxon>
        <taxon>Rhodospirillales</taxon>
        <taxon>Dongiaceae</taxon>
        <taxon>Dongia</taxon>
    </lineage>
</organism>
<dbReference type="Pfam" id="PF04248">
    <property type="entry name" value="NTP_transf_9"/>
    <property type="match status" value="1"/>
</dbReference>
<accession>A0A4R6WMM6</accession>
<evidence type="ECO:0000313" key="3">
    <source>
        <dbReference type="EMBL" id="TDQ82269.1"/>
    </source>
</evidence>
<dbReference type="PANTHER" id="PTHR34310:SF9">
    <property type="entry name" value="BLR5716 PROTEIN"/>
    <property type="match status" value="1"/>
</dbReference>
<dbReference type="Proteomes" id="UP000295783">
    <property type="component" value="Unassembled WGS sequence"/>
</dbReference>